<sequence length="96" mass="10676">MRFDSRTRFRPLTVLALIKSPLMAGELERSRHCFGASSSVRALLSENLASDVIYADMGFFNGTLAGVRPGSAIRTLLFGRAWKKFQIMICVSALDY</sequence>
<dbReference type="EMBL" id="JALNTZ010000002">
    <property type="protein sequence ID" value="KAJ3664129.1"/>
    <property type="molecule type" value="Genomic_DNA"/>
</dbReference>
<name>A0AA38J049_9CUCU</name>
<evidence type="ECO:0000313" key="2">
    <source>
        <dbReference type="Proteomes" id="UP001168821"/>
    </source>
</evidence>
<organism evidence="1 2">
    <name type="scientific">Zophobas morio</name>
    <dbReference type="NCBI Taxonomy" id="2755281"/>
    <lineage>
        <taxon>Eukaryota</taxon>
        <taxon>Metazoa</taxon>
        <taxon>Ecdysozoa</taxon>
        <taxon>Arthropoda</taxon>
        <taxon>Hexapoda</taxon>
        <taxon>Insecta</taxon>
        <taxon>Pterygota</taxon>
        <taxon>Neoptera</taxon>
        <taxon>Endopterygota</taxon>
        <taxon>Coleoptera</taxon>
        <taxon>Polyphaga</taxon>
        <taxon>Cucujiformia</taxon>
        <taxon>Tenebrionidae</taxon>
        <taxon>Zophobas</taxon>
    </lineage>
</organism>
<comment type="caution">
    <text evidence="1">The sequence shown here is derived from an EMBL/GenBank/DDBJ whole genome shotgun (WGS) entry which is preliminary data.</text>
</comment>
<proteinExistence type="predicted"/>
<dbReference type="Proteomes" id="UP001168821">
    <property type="component" value="Unassembled WGS sequence"/>
</dbReference>
<reference evidence="1" key="1">
    <citation type="journal article" date="2023" name="G3 (Bethesda)">
        <title>Whole genome assemblies of Zophobas morio and Tenebrio molitor.</title>
        <authorList>
            <person name="Kaur S."/>
            <person name="Stinson S.A."/>
            <person name="diCenzo G.C."/>
        </authorList>
    </citation>
    <scope>NUCLEOTIDE SEQUENCE</scope>
    <source>
        <strain evidence="1">QUZm001</strain>
    </source>
</reference>
<evidence type="ECO:0000313" key="1">
    <source>
        <dbReference type="EMBL" id="KAJ3664129.1"/>
    </source>
</evidence>
<keyword evidence="2" id="KW-1185">Reference proteome</keyword>
<accession>A0AA38J049</accession>
<gene>
    <name evidence="1" type="ORF">Zmor_008321</name>
</gene>
<dbReference type="AlphaFoldDB" id="A0AA38J049"/>
<protein>
    <submittedName>
        <fullName evidence="1">Uncharacterized protein</fullName>
    </submittedName>
</protein>